<comment type="function">
    <text evidence="2">Prevents the cell division inhibition by proteins MinC and MinD at internal division sites while permitting inhibition at polar sites. This ensures cell division at the proper site by restricting the formation of a division septum at the midpoint of the long axis of the cell.</text>
</comment>
<evidence type="ECO:0000256" key="2">
    <source>
        <dbReference type="ARBA" id="ARBA00025265"/>
    </source>
</evidence>
<dbReference type="Proteomes" id="UP000030364">
    <property type="component" value="Unassembled WGS sequence"/>
</dbReference>
<protein>
    <submittedName>
        <fullName evidence="3">Cell division protein</fullName>
    </submittedName>
</protein>
<proteinExistence type="inferred from homology"/>
<dbReference type="Pfam" id="PF03776">
    <property type="entry name" value="MinE"/>
    <property type="match status" value="1"/>
</dbReference>
<dbReference type="RefSeq" id="WP_038061922.1">
    <property type="nucleotide sequence ID" value="NZ_JPSL02000040.1"/>
</dbReference>
<dbReference type="SUPFAM" id="SSF55229">
    <property type="entry name" value="Cell division protein MinE topological specificity domain"/>
    <property type="match status" value="1"/>
</dbReference>
<evidence type="ECO:0000313" key="4">
    <source>
        <dbReference type="Proteomes" id="UP000030364"/>
    </source>
</evidence>
<keyword evidence="4" id="KW-1185">Reference proteome</keyword>
<dbReference type="PATRIC" id="fig|276.5.peg.553"/>
<evidence type="ECO:0000256" key="1">
    <source>
        <dbReference type="ARBA" id="ARBA00008168"/>
    </source>
</evidence>
<name>A0A0A2WV16_THEFI</name>
<evidence type="ECO:0000313" key="3">
    <source>
        <dbReference type="EMBL" id="KGQ22612.1"/>
    </source>
</evidence>
<organism evidence="3 4">
    <name type="scientific">Thermus filiformis</name>
    <dbReference type="NCBI Taxonomy" id="276"/>
    <lineage>
        <taxon>Bacteria</taxon>
        <taxon>Thermotogati</taxon>
        <taxon>Deinococcota</taxon>
        <taxon>Deinococci</taxon>
        <taxon>Thermales</taxon>
        <taxon>Thermaceae</taxon>
        <taxon>Thermus</taxon>
    </lineage>
</organism>
<accession>A0A0A2WV16</accession>
<dbReference type="InterPro" id="IPR036707">
    <property type="entry name" value="MinE_sf"/>
</dbReference>
<comment type="similarity">
    <text evidence="1">Belongs to the MinE family.</text>
</comment>
<dbReference type="AlphaFoldDB" id="A0A0A2WV16"/>
<dbReference type="STRING" id="276.THFILI_10300"/>
<dbReference type="OrthoDB" id="32955at2"/>
<dbReference type="EMBL" id="JPSL02000040">
    <property type="protein sequence ID" value="KGQ22612.1"/>
    <property type="molecule type" value="Genomic_DNA"/>
</dbReference>
<dbReference type="GO" id="GO:0032955">
    <property type="term" value="P:regulation of division septum assembly"/>
    <property type="evidence" value="ECO:0007669"/>
    <property type="project" value="InterPro"/>
</dbReference>
<dbReference type="GO" id="GO:0051301">
    <property type="term" value="P:cell division"/>
    <property type="evidence" value="ECO:0007669"/>
    <property type="project" value="UniProtKB-KW"/>
</dbReference>
<dbReference type="InterPro" id="IPR005527">
    <property type="entry name" value="MinE"/>
</dbReference>
<reference evidence="3 4" key="1">
    <citation type="journal article" date="2015" name="Genome Announc.">
        <title>Draft Genome Sequence of the Thermophile Thermus filiformis ATCC 43280, Producer of Carotenoid-(Di)glucoside-Branched Fatty Acid (Di)esters and Source of Hyperthermostable Enzymes of Biotechnological Interest.</title>
        <authorList>
            <person name="Mandelli F."/>
            <person name="Oliveira Ramires B."/>
            <person name="Couger M.B."/>
            <person name="Paixao D.A."/>
            <person name="Camilo C.M."/>
            <person name="Polikarpov I."/>
            <person name="Prade R."/>
            <person name="Riano-Pachon D.M."/>
            <person name="Squina F.M."/>
        </authorList>
    </citation>
    <scope>NUCLEOTIDE SEQUENCE [LARGE SCALE GENOMIC DNA]</scope>
    <source>
        <strain evidence="3 4">ATCC 43280</strain>
    </source>
</reference>
<sequence>MWWRRKSKDKAKERLKLVLAYDRASLSPGLVEALKQDLLEVLKRYFPAHEEGLSVALEERGGRMVLIADIPLQG</sequence>
<keyword evidence="3" id="KW-0131">Cell cycle</keyword>
<comment type="caution">
    <text evidence="3">The sequence shown here is derived from an EMBL/GenBank/DDBJ whole genome shotgun (WGS) entry which is preliminary data.</text>
</comment>
<keyword evidence="3" id="KW-0132">Cell division</keyword>
<dbReference type="Gene3D" id="3.30.1070.10">
    <property type="entry name" value="Cell division topological specificity factor MinE"/>
    <property type="match status" value="1"/>
</dbReference>
<dbReference type="NCBIfam" id="TIGR01215">
    <property type="entry name" value="minE"/>
    <property type="match status" value="1"/>
</dbReference>
<gene>
    <name evidence="3" type="ORF">THFILI_10300</name>
</gene>